<dbReference type="SUPFAM" id="SSF51569">
    <property type="entry name" value="Aldolase"/>
    <property type="match status" value="1"/>
</dbReference>
<dbReference type="GeneID" id="98149663"/>
<evidence type="ECO:0000256" key="2">
    <source>
        <dbReference type="PIRNR" id="PIRNR001365"/>
    </source>
</evidence>
<keyword evidence="4" id="KW-1185">Reference proteome</keyword>
<dbReference type="CDD" id="cd00408">
    <property type="entry name" value="DHDPS-like"/>
    <property type="match status" value="1"/>
</dbReference>
<dbReference type="PRINTS" id="PR00146">
    <property type="entry name" value="DHPICSNTHASE"/>
</dbReference>
<dbReference type="PANTHER" id="PTHR12128:SF66">
    <property type="entry name" value="4-HYDROXY-2-OXOGLUTARATE ALDOLASE, MITOCHONDRIAL"/>
    <property type="match status" value="1"/>
</dbReference>
<reference evidence="3 4" key="1">
    <citation type="submission" date="2024-07" db="EMBL/GenBank/DDBJ databases">
        <title>Section-level genome sequencing and comparative genomics of Aspergillus sections Usti and Cavernicolus.</title>
        <authorList>
            <consortium name="Lawrence Berkeley National Laboratory"/>
            <person name="Nybo J.L."/>
            <person name="Vesth T.C."/>
            <person name="Theobald S."/>
            <person name="Frisvad J.C."/>
            <person name="Larsen T.O."/>
            <person name="Kjaerboelling I."/>
            <person name="Rothschild-Mancinelli K."/>
            <person name="Lyhne E.K."/>
            <person name="Kogle M.E."/>
            <person name="Barry K."/>
            <person name="Clum A."/>
            <person name="Na H."/>
            <person name="Ledsgaard L."/>
            <person name="Lin J."/>
            <person name="Lipzen A."/>
            <person name="Kuo A."/>
            <person name="Riley R."/>
            <person name="Mondo S."/>
            <person name="Labutti K."/>
            <person name="Haridas S."/>
            <person name="Pangalinan J."/>
            <person name="Salamov A.A."/>
            <person name="Simmons B.A."/>
            <person name="Magnuson J.K."/>
            <person name="Chen J."/>
            <person name="Drula E."/>
            <person name="Henrissat B."/>
            <person name="Wiebenga A."/>
            <person name="Lubbers R.J."/>
            <person name="Gomes A.C."/>
            <person name="Macurrencykelacurrency M.R."/>
            <person name="Stajich J."/>
            <person name="Grigoriev I.V."/>
            <person name="Mortensen U.H."/>
            <person name="De Vries R.P."/>
            <person name="Baker S.E."/>
            <person name="Andersen M.R."/>
        </authorList>
    </citation>
    <scope>NUCLEOTIDE SEQUENCE [LARGE SCALE GENOMIC DNA]</scope>
    <source>
        <strain evidence="3 4">CBS 449.75</strain>
    </source>
</reference>
<dbReference type="Gene3D" id="3.20.20.70">
    <property type="entry name" value="Aldolase class I"/>
    <property type="match status" value="1"/>
</dbReference>
<evidence type="ECO:0008006" key="5">
    <source>
        <dbReference type="Google" id="ProtNLM"/>
    </source>
</evidence>
<evidence type="ECO:0000313" key="3">
    <source>
        <dbReference type="EMBL" id="KAL2864285.1"/>
    </source>
</evidence>
<dbReference type="PANTHER" id="PTHR12128">
    <property type="entry name" value="DIHYDRODIPICOLINATE SYNTHASE"/>
    <property type="match status" value="1"/>
</dbReference>
<gene>
    <name evidence="3" type="ORF">BJX67DRAFT_390119</name>
</gene>
<evidence type="ECO:0000313" key="4">
    <source>
        <dbReference type="Proteomes" id="UP001610432"/>
    </source>
</evidence>
<comment type="caution">
    <text evidence="3">The sequence shown here is derived from an EMBL/GenBank/DDBJ whole genome shotgun (WGS) entry which is preliminary data.</text>
</comment>
<protein>
    <recommendedName>
        <fullName evidence="5">Dihydrodipicolinate synthetase family protein</fullName>
    </recommendedName>
</protein>
<comment type="similarity">
    <text evidence="2">Belongs to the DapA family.</text>
</comment>
<accession>A0ABR4LIE9</accession>
<evidence type="ECO:0000256" key="1">
    <source>
        <dbReference type="ARBA" id="ARBA00023239"/>
    </source>
</evidence>
<sequence>MPSRAFPPGIHGPSLTFFKDDDQQDIDWDTQARHLGYMVTSGMRGVVLAGSSGESCTLTLDERAQLVRKAREIAQANGRNDFIITVGCHANSTRGVIEQTVVGHQNGADFALVLVPCVFSWAMTDQAIVDFFTEVADRSPIPVVIYNFPKLVAGLDVNSDMLETLGVHPNICGVKLTCGGIAKVTRVAARFTADQFGALSGMSDWLVPALSVGAIGCISGAANIFPRVLVEIYNLYTAGKIDEATELQKKLGKPEWGIGTSDVNGMKWTTVKQNGYPPSSAHCRRPFPRFDDAEEQARVRKLVALLAPVEEELRSKTV</sequence>
<dbReference type="Proteomes" id="UP001610432">
    <property type="component" value="Unassembled WGS sequence"/>
</dbReference>
<dbReference type="InterPro" id="IPR013785">
    <property type="entry name" value="Aldolase_TIM"/>
</dbReference>
<dbReference type="PIRSF" id="PIRSF001365">
    <property type="entry name" value="DHDPS"/>
    <property type="match status" value="1"/>
</dbReference>
<dbReference type="EMBL" id="JBFXLQ010000042">
    <property type="protein sequence ID" value="KAL2864285.1"/>
    <property type="molecule type" value="Genomic_DNA"/>
</dbReference>
<organism evidence="3 4">
    <name type="scientific">Aspergillus lucknowensis</name>
    <dbReference type="NCBI Taxonomy" id="176173"/>
    <lineage>
        <taxon>Eukaryota</taxon>
        <taxon>Fungi</taxon>
        <taxon>Dikarya</taxon>
        <taxon>Ascomycota</taxon>
        <taxon>Pezizomycotina</taxon>
        <taxon>Eurotiomycetes</taxon>
        <taxon>Eurotiomycetidae</taxon>
        <taxon>Eurotiales</taxon>
        <taxon>Aspergillaceae</taxon>
        <taxon>Aspergillus</taxon>
        <taxon>Aspergillus subgen. Nidulantes</taxon>
    </lineage>
</organism>
<dbReference type="InterPro" id="IPR002220">
    <property type="entry name" value="DapA-like"/>
</dbReference>
<dbReference type="SMART" id="SM01130">
    <property type="entry name" value="DHDPS"/>
    <property type="match status" value="1"/>
</dbReference>
<keyword evidence="1 2" id="KW-0456">Lyase</keyword>
<dbReference type="RefSeq" id="XP_070883264.1">
    <property type="nucleotide sequence ID" value="XM_071034591.1"/>
</dbReference>
<dbReference type="Pfam" id="PF00701">
    <property type="entry name" value="DHDPS"/>
    <property type="match status" value="1"/>
</dbReference>
<name>A0ABR4LIE9_9EURO</name>
<proteinExistence type="inferred from homology"/>